<reference evidence="2 3" key="2">
    <citation type="submission" date="2024-05" db="EMBL/GenBank/DDBJ databases">
        <authorList>
            <person name="Chen Y."/>
            <person name="Shah S."/>
            <person name="Dougan E. K."/>
            <person name="Thang M."/>
            <person name="Chan C."/>
        </authorList>
    </citation>
    <scope>NUCLEOTIDE SEQUENCE [LARGE SCALE GENOMIC DNA]</scope>
</reference>
<reference evidence="1" key="1">
    <citation type="submission" date="2022-10" db="EMBL/GenBank/DDBJ databases">
        <authorList>
            <person name="Chen Y."/>
            <person name="Dougan E. K."/>
            <person name="Chan C."/>
            <person name="Rhodes N."/>
            <person name="Thang M."/>
        </authorList>
    </citation>
    <scope>NUCLEOTIDE SEQUENCE</scope>
</reference>
<dbReference type="Proteomes" id="UP001152797">
    <property type="component" value="Unassembled WGS sequence"/>
</dbReference>
<dbReference type="OrthoDB" id="407877at2759"/>
<dbReference type="EMBL" id="CAMXCT030006542">
    <property type="protein sequence ID" value="CAL4802963.1"/>
    <property type="molecule type" value="Genomic_DNA"/>
</dbReference>
<gene>
    <name evidence="1" type="ORF">C1SCF055_LOCUS40469</name>
</gene>
<organism evidence="1">
    <name type="scientific">Cladocopium goreaui</name>
    <dbReference type="NCBI Taxonomy" id="2562237"/>
    <lineage>
        <taxon>Eukaryota</taxon>
        <taxon>Sar</taxon>
        <taxon>Alveolata</taxon>
        <taxon>Dinophyceae</taxon>
        <taxon>Suessiales</taxon>
        <taxon>Symbiodiniaceae</taxon>
        <taxon>Cladocopium</taxon>
    </lineage>
</organism>
<sequence>MSSAVALAKAEVSENAKASHAMHEFARVREADAEGEGQKVLEKHGFAAPIEIDCVDLGPEKRLKGFPYMKFSNWLKYLLDTGRLPRVMCGCTDLPSMRVKLREFWSRYQKIHPWHGIFDLQKSGTDLSLVLPVYSHSDEGRSYKKQALFVLNTHSALGRGTQAWLKKGKDKSPLHRNGFGLNFVGGTWSTHCMFTCMLRKFHKKNGKVLDQMLQLYADDMEFLLKTGVESSEGFRIRCCHLGHKGDLPALARAGHMLHTFGNVPRAASSQKPCQGVCWMCKAGQERNPRLHLDPVPFEDSSGAPLWEQTLGQQQPWLRTPELLSGVPLEPRDHWTFYKTDIWHNLHLGVGKQWCASAFVSFVDNLDFGGGMSMDDKVEALNSQYKAWCKMKRITPHVEELGRETRSLAGKLVSWPTSASCPCGSWHKGAATTHFMQFLEWFCEQHKDECAADPLLQAIATGTSAMNTVMASLYQEGFFIRAYKAERIAKLWLLFLQKYALAAHICYSRGLRRFALVPKHHYLHHGCIRLLREAQRALRDSGGWALSPLGESVQMEEDFIGRPSRMSRRVNPKRIHYRVCQRTLISAMIALKQSDKDDRGLFTSHFL</sequence>
<dbReference type="AlphaFoldDB" id="A0A9P1DSX0"/>
<proteinExistence type="predicted"/>
<evidence type="ECO:0000313" key="3">
    <source>
        <dbReference type="Proteomes" id="UP001152797"/>
    </source>
</evidence>
<comment type="caution">
    <text evidence="1">The sequence shown here is derived from an EMBL/GenBank/DDBJ whole genome shotgun (WGS) entry which is preliminary data.</text>
</comment>
<evidence type="ECO:0000313" key="1">
    <source>
        <dbReference type="EMBL" id="CAI4015651.1"/>
    </source>
</evidence>
<evidence type="ECO:0000313" key="2">
    <source>
        <dbReference type="EMBL" id="CAL4802963.1"/>
    </source>
</evidence>
<dbReference type="EMBL" id="CAMXCT010006542">
    <property type="protein sequence ID" value="CAI4015651.1"/>
    <property type="molecule type" value="Genomic_DNA"/>
</dbReference>
<keyword evidence="3" id="KW-1185">Reference proteome</keyword>
<accession>A0A9P1DSX0</accession>
<name>A0A9P1DSX0_9DINO</name>
<dbReference type="EMBL" id="CAMXCT020006542">
    <property type="protein sequence ID" value="CAL1169026.1"/>
    <property type="molecule type" value="Genomic_DNA"/>
</dbReference>
<protein>
    <submittedName>
        <fullName evidence="1">Uncharacterized protein</fullName>
    </submittedName>
</protein>